<dbReference type="AlphaFoldDB" id="A0A4Y8AQG6"/>
<evidence type="ECO:0000256" key="2">
    <source>
        <dbReference type="ARBA" id="ARBA00003968"/>
    </source>
</evidence>
<dbReference type="FunFam" id="3.40.50.2020:FF:000004">
    <property type="entry name" value="Adenine phosphoribosyltransferase"/>
    <property type="match status" value="1"/>
</dbReference>
<dbReference type="NCBIfam" id="NF002636">
    <property type="entry name" value="PRK02304.1-5"/>
    <property type="match status" value="1"/>
</dbReference>
<dbReference type="InterPro" id="IPR005764">
    <property type="entry name" value="Ade_phspho_trans"/>
</dbReference>
<comment type="catalytic activity">
    <reaction evidence="1 12">
        <text>AMP + diphosphate = 5-phospho-alpha-D-ribose 1-diphosphate + adenine</text>
        <dbReference type="Rhea" id="RHEA:16609"/>
        <dbReference type="ChEBI" id="CHEBI:16708"/>
        <dbReference type="ChEBI" id="CHEBI:33019"/>
        <dbReference type="ChEBI" id="CHEBI:58017"/>
        <dbReference type="ChEBI" id="CHEBI:456215"/>
        <dbReference type="EC" id="2.4.2.7"/>
    </reaction>
</comment>
<evidence type="ECO:0000256" key="9">
    <source>
        <dbReference type="ARBA" id="ARBA00022676"/>
    </source>
</evidence>
<protein>
    <recommendedName>
        <fullName evidence="7 12">Adenine phosphoribosyltransferase</fullName>
        <shortName evidence="12">APRT</shortName>
        <ecNumber evidence="7 12">2.4.2.7</ecNumber>
    </recommendedName>
</protein>
<reference evidence="13 14" key="1">
    <citation type="journal article" date="2011" name="J. Microbiol.">
        <title>Gramella jeungdoensis sp. nov., isolated from a solar saltern in Korea.</title>
        <authorList>
            <person name="Joung Y."/>
            <person name="Kim H."/>
            <person name="Jang T."/>
            <person name="Ahn T.S."/>
            <person name="Joh K."/>
        </authorList>
    </citation>
    <scope>NUCLEOTIDE SEQUENCE [LARGE SCALE GENOMIC DNA]</scope>
    <source>
        <strain evidence="13 14">KCTC 23123</strain>
    </source>
</reference>
<evidence type="ECO:0000256" key="3">
    <source>
        <dbReference type="ARBA" id="ARBA00004496"/>
    </source>
</evidence>
<dbReference type="Gene3D" id="3.40.50.2020">
    <property type="match status" value="1"/>
</dbReference>
<proteinExistence type="inferred from homology"/>
<keyword evidence="8 12" id="KW-0963">Cytoplasm</keyword>
<dbReference type="GO" id="GO:0006168">
    <property type="term" value="P:adenine salvage"/>
    <property type="evidence" value="ECO:0007669"/>
    <property type="project" value="InterPro"/>
</dbReference>
<dbReference type="InterPro" id="IPR000836">
    <property type="entry name" value="PRTase_dom"/>
</dbReference>
<evidence type="ECO:0000256" key="1">
    <source>
        <dbReference type="ARBA" id="ARBA00000868"/>
    </source>
</evidence>
<keyword evidence="9 12" id="KW-0328">Glycosyltransferase</keyword>
<comment type="function">
    <text evidence="2 12">Catalyzes a salvage reaction resulting in the formation of AMP, that is energically less costly than de novo synthesis.</text>
</comment>
<dbReference type="EC" id="2.4.2.7" evidence="7 12"/>
<dbReference type="Proteomes" id="UP000298517">
    <property type="component" value="Unassembled WGS sequence"/>
</dbReference>
<comment type="similarity">
    <text evidence="5 12">Belongs to the purine/pyrimidine phosphoribosyltransferase family.</text>
</comment>
<organism evidence="13 14">
    <name type="scientific">Gramella jeungdoensis</name>
    <dbReference type="NCBI Taxonomy" id="708091"/>
    <lineage>
        <taxon>Bacteria</taxon>
        <taxon>Pseudomonadati</taxon>
        <taxon>Bacteroidota</taxon>
        <taxon>Flavobacteriia</taxon>
        <taxon>Flavobacteriales</taxon>
        <taxon>Flavobacteriaceae</taxon>
        <taxon>Christiangramia</taxon>
    </lineage>
</organism>
<comment type="caution">
    <text evidence="13">The sequence shown here is derived from an EMBL/GenBank/DDBJ whole genome shotgun (WGS) entry which is preliminary data.</text>
</comment>
<gene>
    <name evidence="12" type="primary">apt</name>
    <name evidence="13" type="ORF">E2488_12590</name>
</gene>
<dbReference type="GO" id="GO:0003999">
    <property type="term" value="F:adenine phosphoribosyltransferase activity"/>
    <property type="evidence" value="ECO:0007669"/>
    <property type="project" value="UniProtKB-UniRule"/>
</dbReference>
<keyword evidence="10 12" id="KW-0808">Transferase</keyword>
<sequence>MNLDAITTIEDCQKLLTAEIKTFPDWPEKGVNFKDVQSILYKPELALITSHYLQELLPKQDVDFLFNKILCFDARGFLFGFDLAKASKTPMILARKPGKLPGEIITQTFEKEYGLDEIQVQKSLINPGDKVLIHDDLLATGGTAGAAAEIILKCGAEIAGFNFIMDLSFLPGRKVLQQYVDDSKIKALLTF</sequence>
<dbReference type="CDD" id="cd06223">
    <property type="entry name" value="PRTases_typeI"/>
    <property type="match status" value="1"/>
</dbReference>
<comment type="subcellular location">
    <subcellularLocation>
        <location evidence="3 12">Cytoplasm</location>
    </subcellularLocation>
</comment>
<dbReference type="PANTHER" id="PTHR32315">
    <property type="entry name" value="ADENINE PHOSPHORIBOSYLTRANSFERASE"/>
    <property type="match status" value="1"/>
</dbReference>
<evidence type="ECO:0000256" key="10">
    <source>
        <dbReference type="ARBA" id="ARBA00022679"/>
    </source>
</evidence>
<dbReference type="InterPro" id="IPR050054">
    <property type="entry name" value="UPRTase/APRTase"/>
</dbReference>
<dbReference type="GO" id="GO:0002055">
    <property type="term" value="F:adenine binding"/>
    <property type="evidence" value="ECO:0007669"/>
    <property type="project" value="TreeGrafter"/>
</dbReference>
<comment type="pathway">
    <text evidence="4 12">Purine metabolism; AMP biosynthesis via salvage pathway; AMP from adenine: step 1/1.</text>
</comment>
<dbReference type="RefSeq" id="WP_134248726.1">
    <property type="nucleotide sequence ID" value="NZ_SNQI01000004.1"/>
</dbReference>
<evidence type="ECO:0000256" key="7">
    <source>
        <dbReference type="ARBA" id="ARBA00011893"/>
    </source>
</evidence>
<dbReference type="UniPathway" id="UPA00588">
    <property type="reaction ID" value="UER00646"/>
</dbReference>
<name>A0A4Y8AQG6_9FLAO</name>
<dbReference type="OrthoDB" id="9803963at2"/>
<accession>A0A4Y8AQG6</accession>
<evidence type="ECO:0000256" key="12">
    <source>
        <dbReference type="HAMAP-Rule" id="MF_00004"/>
    </source>
</evidence>
<dbReference type="GO" id="GO:0044209">
    <property type="term" value="P:AMP salvage"/>
    <property type="evidence" value="ECO:0007669"/>
    <property type="project" value="UniProtKB-UniRule"/>
</dbReference>
<evidence type="ECO:0000313" key="13">
    <source>
        <dbReference type="EMBL" id="TEW73023.1"/>
    </source>
</evidence>
<evidence type="ECO:0000256" key="8">
    <source>
        <dbReference type="ARBA" id="ARBA00022490"/>
    </source>
</evidence>
<dbReference type="SUPFAM" id="SSF53271">
    <property type="entry name" value="PRTase-like"/>
    <property type="match status" value="1"/>
</dbReference>
<dbReference type="GO" id="GO:0005737">
    <property type="term" value="C:cytoplasm"/>
    <property type="evidence" value="ECO:0007669"/>
    <property type="project" value="UniProtKB-SubCell"/>
</dbReference>
<evidence type="ECO:0000256" key="11">
    <source>
        <dbReference type="ARBA" id="ARBA00022726"/>
    </source>
</evidence>
<keyword evidence="14" id="KW-1185">Reference proteome</keyword>
<dbReference type="EMBL" id="SNQI01000004">
    <property type="protein sequence ID" value="TEW73023.1"/>
    <property type="molecule type" value="Genomic_DNA"/>
</dbReference>
<dbReference type="PANTHER" id="PTHR32315:SF3">
    <property type="entry name" value="ADENINE PHOSPHORIBOSYLTRANSFERASE"/>
    <property type="match status" value="1"/>
</dbReference>
<evidence type="ECO:0000256" key="5">
    <source>
        <dbReference type="ARBA" id="ARBA00008391"/>
    </source>
</evidence>
<dbReference type="HAMAP" id="MF_00004">
    <property type="entry name" value="Aden_phosphoribosyltr"/>
    <property type="match status" value="1"/>
</dbReference>
<dbReference type="InterPro" id="IPR029057">
    <property type="entry name" value="PRTase-like"/>
</dbReference>
<dbReference type="GO" id="GO:0016208">
    <property type="term" value="F:AMP binding"/>
    <property type="evidence" value="ECO:0007669"/>
    <property type="project" value="TreeGrafter"/>
</dbReference>
<evidence type="ECO:0000256" key="6">
    <source>
        <dbReference type="ARBA" id="ARBA00011738"/>
    </source>
</evidence>
<evidence type="ECO:0000313" key="14">
    <source>
        <dbReference type="Proteomes" id="UP000298517"/>
    </source>
</evidence>
<keyword evidence="11 12" id="KW-0660">Purine salvage</keyword>
<evidence type="ECO:0000256" key="4">
    <source>
        <dbReference type="ARBA" id="ARBA00004659"/>
    </source>
</evidence>
<dbReference type="GO" id="GO:0006166">
    <property type="term" value="P:purine ribonucleoside salvage"/>
    <property type="evidence" value="ECO:0007669"/>
    <property type="project" value="UniProtKB-KW"/>
</dbReference>
<comment type="subunit">
    <text evidence="6 12">Homodimer.</text>
</comment>